<dbReference type="InterPro" id="IPR053154">
    <property type="entry name" value="c-di-AMP_regulator"/>
</dbReference>
<proteinExistence type="predicted"/>
<organism evidence="1 2">
    <name type="scientific">Candidatus Fimadaptatus faecigallinarum</name>
    <dbReference type="NCBI Taxonomy" id="2840814"/>
    <lineage>
        <taxon>Bacteria</taxon>
        <taxon>Bacillati</taxon>
        <taxon>Bacillota</taxon>
        <taxon>Clostridia</taxon>
        <taxon>Eubacteriales</taxon>
        <taxon>Candidatus Fimadaptatus</taxon>
    </lineage>
</organism>
<dbReference type="Pfam" id="PF07949">
    <property type="entry name" value="YbbR"/>
    <property type="match status" value="3"/>
</dbReference>
<dbReference type="EMBL" id="DVNK01000025">
    <property type="protein sequence ID" value="HIU46242.1"/>
    <property type="molecule type" value="Genomic_DNA"/>
</dbReference>
<dbReference type="AlphaFoldDB" id="A0A9D1LQQ9"/>
<comment type="caution">
    <text evidence="1">The sequence shown here is derived from an EMBL/GenBank/DDBJ whole genome shotgun (WGS) entry which is preliminary data.</text>
</comment>
<dbReference type="Gene3D" id="2.170.120.40">
    <property type="entry name" value="YbbR-like domain"/>
    <property type="match status" value="2"/>
</dbReference>
<evidence type="ECO:0008006" key="3">
    <source>
        <dbReference type="Google" id="ProtNLM"/>
    </source>
</evidence>
<sequence>MNVIKKFLGWLRRALLSNFWLKVLSLVLAIALWSFVLTNDTTITRERVLSNLYINTTNQSTLDSRDLAITEALSEILPQVRVAVEVTKSDYYRVTSNNVRVELDLSRIRETGEQTIPLTASTVYGTVTGIYPDSVTLNVDELEQRNVQVEVVLDGADEDNFWYSSPTSNPSILTVSGPASQVEQITSARAVMDLSGVDTVGSITRAVSFTLMNDDQRAVSFPAVSTTTSSVITSVDAYPIQNIPVETDLAKVITGTVAQGYQIDAVEVQPSEIAVAGAQRFLDSLDTVQIYSINVNDMSETTTKTTRVNRQSDMKYLSTEEVLVTIRISERQISRTFDSMTPELTGLAEGLTATRSRDFTVTVTGPYTQISALSRGDVQLYVDVTGLPEGEYELPVYCQIDSDADLDINIEPATIKVTIQ</sequence>
<reference evidence="1" key="1">
    <citation type="submission" date="2020-10" db="EMBL/GenBank/DDBJ databases">
        <authorList>
            <person name="Gilroy R."/>
        </authorList>
    </citation>
    <scope>NUCLEOTIDE SEQUENCE</scope>
    <source>
        <strain evidence="1">ChiSxjej2B14-8506</strain>
    </source>
</reference>
<accession>A0A9D1LQQ9</accession>
<dbReference type="Gene3D" id="2.170.120.30">
    <property type="match status" value="2"/>
</dbReference>
<dbReference type="Proteomes" id="UP000824123">
    <property type="component" value="Unassembled WGS sequence"/>
</dbReference>
<dbReference type="PANTHER" id="PTHR37804">
    <property type="entry name" value="CDAA REGULATORY PROTEIN CDAR"/>
    <property type="match status" value="1"/>
</dbReference>
<reference evidence="1" key="2">
    <citation type="journal article" date="2021" name="PeerJ">
        <title>Extensive microbial diversity within the chicken gut microbiome revealed by metagenomics and culture.</title>
        <authorList>
            <person name="Gilroy R."/>
            <person name="Ravi A."/>
            <person name="Getino M."/>
            <person name="Pursley I."/>
            <person name="Horton D.L."/>
            <person name="Alikhan N.F."/>
            <person name="Baker D."/>
            <person name="Gharbi K."/>
            <person name="Hall N."/>
            <person name="Watson M."/>
            <person name="Adriaenssens E.M."/>
            <person name="Foster-Nyarko E."/>
            <person name="Jarju S."/>
            <person name="Secka A."/>
            <person name="Antonio M."/>
            <person name="Oren A."/>
            <person name="Chaudhuri R.R."/>
            <person name="La Ragione R."/>
            <person name="Hildebrand F."/>
            <person name="Pallen M.J."/>
        </authorList>
    </citation>
    <scope>NUCLEOTIDE SEQUENCE</scope>
    <source>
        <strain evidence="1">ChiSxjej2B14-8506</strain>
    </source>
</reference>
<evidence type="ECO:0000313" key="2">
    <source>
        <dbReference type="Proteomes" id="UP000824123"/>
    </source>
</evidence>
<gene>
    <name evidence="1" type="ORF">IAC59_03165</name>
</gene>
<protein>
    <recommendedName>
        <fullName evidence="3">YbbR-like protein</fullName>
    </recommendedName>
</protein>
<evidence type="ECO:0000313" key="1">
    <source>
        <dbReference type="EMBL" id="HIU46242.1"/>
    </source>
</evidence>
<dbReference type="InterPro" id="IPR012505">
    <property type="entry name" value="YbbR"/>
</dbReference>
<name>A0A9D1LQQ9_9FIRM</name>
<dbReference type="PANTHER" id="PTHR37804:SF1">
    <property type="entry name" value="CDAA REGULATORY PROTEIN CDAR"/>
    <property type="match status" value="1"/>
</dbReference>